<dbReference type="InterPro" id="IPR036962">
    <property type="entry name" value="Glyco_hydro_3_N_sf"/>
</dbReference>
<comment type="similarity">
    <text evidence="1">Belongs to the glycosyl hydrolase 3 family.</text>
</comment>
<reference evidence="5 6" key="2">
    <citation type="submission" date="2023-10" db="EMBL/GenBank/DDBJ databases">
        <authorList>
            <person name="Han X.F."/>
        </authorList>
    </citation>
    <scope>NUCLEOTIDE SEQUENCE [LARGE SCALE GENOMIC DNA]</scope>
    <source>
        <strain evidence="5 6">KCTC 39840</strain>
    </source>
</reference>
<evidence type="ECO:0000259" key="4">
    <source>
        <dbReference type="Pfam" id="PF00933"/>
    </source>
</evidence>
<dbReference type="PANTHER" id="PTHR30480">
    <property type="entry name" value="BETA-HEXOSAMINIDASE-RELATED"/>
    <property type="match status" value="1"/>
</dbReference>
<keyword evidence="2 5" id="KW-0378">Hydrolase</keyword>
<dbReference type="Proteomes" id="UP001284601">
    <property type="component" value="Unassembled WGS sequence"/>
</dbReference>
<feature type="non-terminal residue" evidence="5">
    <location>
        <position position="1"/>
    </location>
</feature>
<dbReference type="SUPFAM" id="SSF51445">
    <property type="entry name" value="(Trans)glycosidases"/>
    <property type="match status" value="1"/>
</dbReference>
<accession>A0ABU4I1M8</accession>
<sequence>RAVAPSASASPARAAAPAAAAQATGSPAASLTLRQAVGQRVIGSLPGTTVPDTLARKIRRGELGGVILFARNVGTRAQLSALTARLQQERRRGPRALRDRPLLIMIDQEGGLVKRLPGAPQLSPVQVAARGSASLARRTGVATAANLRGVGVNVNLAPVLDLGLPGSSVLELGRTYGATPQQVSSLGGAFADGLRAGGVLASAKHFPGLGRGGHDEDLRLNRIDVPLATLRATDEVPFRAAARRGIPLVMVSTGVYPALDGDRPAMFSQRITTTELRDVVGFDGAIVTDDLEVPAIAHLSPERKALAAVRAGNDLLLFCQTEAAADRGAAALVRAVQRGQLPRATIDAGADRALALRASLR</sequence>
<keyword evidence="3" id="KW-0326">Glycosidase</keyword>
<gene>
    <name evidence="5" type="ORF">R7226_27855</name>
</gene>
<evidence type="ECO:0000256" key="2">
    <source>
        <dbReference type="ARBA" id="ARBA00022801"/>
    </source>
</evidence>
<dbReference type="InterPro" id="IPR001764">
    <property type="entry name" value="Glyco_hydro_3_N"/>
</dbReference>
<evidence type="ECO:0000313" key="5">
    <source>
        <dbReference type="EMBL" id="MDW5598204.1"/>
    </source>
</evidence>
<protein>
    <submittedName>
        <fullName evidence="5">Glycoside hydrolase family 3 N-terminal domain-containing protein</fullName>
    </submittedName>
</protein>
<dbReference type="Pfam" id="PF00933">
    <property type="entry name" value="Glyco_hydro_3"/>
    <property type="match status" value="1"/>
</dbReference>
<dbReference type="RefSeq" id="WP_318600694.1">
    <property type="nucleotide sequence ID" value="NZ_JAWSTH010000125.1"/>
</dbReference>
<proteinExistence type="inferred from homology"/>
<evidence type="ECO:0000256" key="1">
    <source>
        <dbReference type="ARBA" id="ARBA00005336"/>
    </source>
</evidence>
<reference evidence="6" key="1">
    <citation type="submission" date="2023-07" db="EMBL/GenBank/DDBJ databases">
        <title>Conexibacter stalactiti sp. nov., isolated from stalactites in a lava cave and emended description of the genus Conexibacter.</title>
        <authorList>
            <person name="Lee S.D."/>
        </authorList>
    </citation>
    <scope>NUCLEOTIDE SEQUENCE [LARGE SCALE GENOMIC DNA]</scope>
    <source>
        <strain evidence="6">KCTC 39840</strain>
    </source>
</reference>
<dbReference type="PANTHER" id="PTHR30480:SF14">
    <property type="entry name" value="HYDROLASE, PUTATIVE (AFU_ORTHOLOGUE AFUA_4G13770)-RELATED"/>
    <property type="match status" value="1"/>
</dbReference>
<dbReference type="InterPro" id="IPR050226">
    <property type="entry name" value="NagZ_Beta-hexosaminidase"/>
</dbReference>
<evidence type="ECO:0000256" key="3">
    <source>
        <dbReference type="ARBA" id="ARBA00023295"/>
    </source>
</evidence>
<organism evidence="5 6">
    <name type="scientific">Conexibacter stalactiti</name>
    <dbReference type="NCBI Taxonomy" id="1940611"/>
    <lineage>
        <taxon>Bacteria</taxon>
        <taxon>Bacillati</taxon>
        <taxon>Actinomycetota</taxon>
        <taxon>Thermoleophilia</taxon>
        <taxon>Solirubrobacterales</taxon>
        <taxon>Conexibacteraceae</taxon>
        <taxon>Conexibacter</taxon>
    </lineage>
</organism>
<comment type="caution">
    <text evidence="5">The sequence shown here is derived from an EMBL/GenBank/DDBJ whole genome shotgun (WGS) entry which is preliminary data.</text>
</comment>
<name>A0ABU4I1M8_9ACTN</name>
<dbReference type="EMBL" id="JAWSTH010000125">
    <property type="protein sequence ID" value="MDW5598204.1"/>
    <property type="molecule type" value="Genomic_DNA"/>
</dbReference>
<dbReference type="GO" id="GO:0016787">
    <property type="term" value="F:hydrolase activity"/>
    <property type="evidence" value="ECO:0007669"/>
    <property type="project" value="UniProtKB-KW"/>
</dbReference>
<dbReference type="InterPro" id="IPR017853">
    <property type="entry name" value="GH"/>
</dbReference>
<dbReference type="Gene3D" id="3.20.20.300">
    <property type="entry name" value="Glycoside hydrolase, family 3, N-terminal domain"/>
    <property type="match status" value="1"/>
</dbReference>
<feature type="domain" description="Glycoside hydrolase family 3 N-terminal" evidence="4">
    <location>
        <begin position="51"/>
        <end position="354"/>
    </location>
</feature>
<keyword evidence="6" id="KW-1185">Reference proteome</keyword>
<evidence type="ECO:0000313" key="6">
    <source>
        <dbReference type="Proteomes" id="UP001284601"/>
    </source>
</evidence>